<proteinExistence type="predicted"/>
<evidence type="ECO:0000313" key="3">
    <source>
        <dbReference type="EMBL" id="SHF31477.1"/>
    </source>
</evidence>
<organism evidence="3 4">
    <name type="scientific">Modicisalibacter ilicicola DSM 19980</name>
    <dbReference type="NCBI Taxonomy" id="1121942"/>
    <lineage>
        <taxon>Bacteria</taxon>
        <taxon>Pseudomonadati</taxon>
        <taxon>Pseudomonadota</taxon>
        <taxon>Gammaproteobacteria</taxon>
        <taxon>Oceanospirillales</taxon>
        <taxon>Halomonadaceae</taxon>
        <taxon>Modicisalibacter</taxon>
    </lineage>
</organism>
<name>A0A1M5AMY7_9GAMM</name>
<evidence type="ECO:0000256" key="1">
    <source>
        <dbReference type="SAM" id="SignalP"/>
    </source>
</evidence>
<dbReference type="SUPFAM" id="SSF159501">
    <property type="entry name" value="EreA/ChaN-like"/>
    <property type="match status" value="1"/>
</dbReference>
<dbReference type="Proteomes" id="UP000184346">
    <property type="component" value="Unassembled WGS sequence"/>
</dbReference>
<dbReference type="STRING" id="1121942.SAMN02745148_02336"/>
<dbReference type="InterPro" id="IPR006311">
    <property type="entry name" value="TAT_signal"/>
</dbReference>
<keyword evidence="4" id="KW-1185">Reference proteome</keyword>
<dbReference type="OrthoDB" id="9795827at2"/>
<protein>
    <submittedName>
        <fullName evidence="3">Uncharacterized iron-regulated protein</fullName>
    </submittedName>
</protein>
<sequence length="295" mass="32341">MQRRDFLKMLVALAAIAGVPSLAAGEMSRAVNRIRDLRRGTWLSSSELLARLVTTPALVIGETHDNPEHHRLERWLIAQLAERRALGGVAMEMLDSEQQTLLRELPDGALGELSDAQWQEALDWQRGWAWSAYGPTLKLALGLGVPVRGANLPAAELREIVELNLAPELPLVVARNQRRALIEGHCGMLPDDMLDGMLAAQVARDQAMAAALDALPPTSVLVCGNGHARRDVGVALHARQTPLCLGLMELSPGRSWTEALPESVDDEPPFDLVWFTLPVADREDPCASLRERFSK</sequence>
<evidence type="ECO:0000313" key="4">
    <source>
        <dbReference type="Proteomes" id="UP000184346"/>
    </source>
</evidence>
<feature type="domain" description="Haem-binding uptake Tiki superfamily ChaN" evidence="2">
    <location>
        <begin position="49"/>
        <end position="235"/>
    </location>
</feature>
<accession>A0A1M5AMY7</accession>
<dbReference type="CDD" id="cd14727">
    <property type="entry name" value="ChanN-like"/>
    <property type="match status" value="1"/>
</dbReference>
<dbReference type="Gene3D" id="3.40.50.11550">
    <property type="match status" value="1"/>
</dbReference>
<keyword evidence="1" id="KW-0732">Signal</keyword>
<feature type="chain" id="PRO_5012499799" evidence="1">
    <location>
        <begin position="24"/>
        <end position="295"/>
    </location>
</feature>
<evidence type="ECO:0000259" key="2">
    <source>
        <dbReference type="Pfam" id="PF04187"/>
    </source>
</evidence>
<reference evidence="3 4" key="1">
    <citation type="submission" date="2016-11" db="EMBL/GenBank/DDBJ databases">
        <authorList>
            <person name="Jaros S."/>
            <person name="Januszkiewicz K."/>
            <person name="Wedrychowicz H."/>
        </authorList>
    </citation>
    <scope>NUCLEOTIDE SEQUENCE [LARGE SCALE GENOMIC DNA]</scope>
    <source>
        <strain evidence="3 4">DSM 19980</strain>
    </source>
</reference>
<dbReference type="Pfam" id="PF04187">
    <property type="entry name" value="Cofac_haem_bdg"/>
    <property type="match status" value="1"/>
</dbReference>
<dbReference type="RefSeq" id="WP_072823000.1">
    <property type="nucleotide sequence ID" value="NZ_FQUJ01000009.1"/>
</dbReference>
<feature type="signal peptide" evidence="1">
    <location>
        <begin position="1"/>
        <end position="23"/>
    </location>
</feature>
<dbReference type="InterPro" id="IPR007314">
    <property type="entry name" value="Cofac_haem-bd_dom"/>
</dbReference>
<dbReference type="Gene3D" id="1.10.8.760">
    <property type="entry name" value="Haem-binding uptake, Tiki superfamily, ChaN, domain 2"/>
    <property type="match status" value="1"/>
</dbReference>
<dbReference type="EMBL" id="FQUJ01000009">
    <property type="protein sequence ID" value="SHF31477.1"/>
    <property type="molecule type" value="Genomic_DNA"/>
</dbReference>
<dbReference type="PROSITE" id="PS51318">
    <property type="entry name" value="TAT"/>
    <property type="match status" value="1"/>
</dbReference>
<dbReference type="AlphaFoldDB" id="A0A1M5AMY7"/>
<gene>
    <name evidence="3" type="ORF">SAMN02745148_02336</name>
</gene>